<dbReference type="SUPFAM" id="SSF52954">
    <property type="entry name" value="Class II aaRS ABD-related"/>
    <property type="match status" value="1"/>
</dbReference>
<dbReference type="GO" id="GO:0005737">
    <property type="term" value="C:cytoplasm"/>
    <property type="evidence" value="ECO:0007669"/>
    <property type="project" value="UniProtKB-SubCell"/>
</dbReference>
<dbReference type="PANTHER" id="PTHR11451:SF44">
    <property type="entry name" value="THREONINE--TRNA LIGASE, CHLOROPLASTIC_MITOCHONDRIAL 2"/>
    <property type="match status" value="1"/>
</dbReference>
<dbReference type="GO" id="GO:0046872">
    <property type="term" value="F:metal ion binding"/>
    <property type="evidence" value="ECO:0007669"/>
    <property type="project" value="UniProtKB-KW"/>
</dbReference>
<dbReference type="PROSITE" id="PS50862">
    <property type="entry name" value="AA_TRNA_LIGASE_II"/>
    <property type="match status" value="1"/>
</dbReference>
<keyword evidence="9 13" id="KW-0694">RNA-binding</keyword>
<dbReference type="PRINTS" id="PR01047">
    <property type="entry name" value="TRNASYNTHTHR"/>
</dbReference>
<evidence type="ECO:0000256" key="6">
    <source>
        <dbReference type="ARBA" id="ARBA00022741"/>
    </source>
</evidence>
<keyword evidence="8 13" id="KW-0067">ATP-binding</keyword>
<evidence type="ECO:0000256" key="10">
    <source>
        <dbReference type="ARBA" id="ARBA00022917"/>
    </source>
</evidence>
<dbReference type="CDD" id="cd00860">
    <property type="entry name" value="ThrRS_anticodon"/>
    <property type="match status" value="1"/>
</dbReference>
<evidence type="ECO:0000256" key="1">
    <source>
        <dbReference type="ARBA" id="ARBA00008226"/>
    </source>
</evidence>
<feature type="binding site" evidence="13">
    <location>
        <position position="346"/>
    </location>
    <ligand>
        <name>Zn(2+)</name>
        <dbReference type="ChEBI" id="CHEBI:29105"/>
        <note>catalytic</note>
    </ligand>
</feature>
<evidence type="ECO:0000256" key="9">
    <source>
        <dbReference type="ARBA" id="ARBA00022884"/>
    </source>
</evidence>
<dbReference type="InterPro" id="IPR012947">
    <property type="entry name" value="tRNA_SAD"/>
</dbReference>
<dbReference type="EC" id="6.1.1.3" evidence="13"/>
<reference evidence="15" key="1">
    <citation type="journal article" name="DNA Res.">
        <title>The physiological potential of anammox bacteria as revealed by their core genome structure.</title>
        <authorList>
            <person name="Okubo T."/>
            <person name="Toyoda A."/>
            <person name="Fukuhara K."/>
            <person name="Uchiyama I."/>
            <person name="Harigaya Y."/>
            <person name="Kuroiwa M."/>
            <person name="Suzuki T."/>
            <person name="Murakami Y."/>
            <person name="Suwa Y."/>
            <person name="Takami H."/>
        </authorList>
    </citation>
    <scope>NUCLEOTIDE SEQUENCE</scope>
    <source>
        <strain evidence="15">317325-2</strain>
    </source>
</reference>
<dbReference type="Gene3D" id="3.30.54.20">
    <property type="match status" value="1"/>
</dbReference>
<dbReference type="SMART" id="SM00863">
    <property type="entry name" value="tRNA_SAD"/>
    <property type="match status" value="1"/>
</dbReference>
<keyword evidence="10 13" id="KW-0648">Protein biosynthesis</keyword>
<dbReference type="InterPro" id="IPR047246">
    <property type="entry name" value="ThrRS_anticodon"/>
</dbReference>
<keyword evidence="11 13" id="KW-0030">Aminoacyl-tRNA synthetase</keyword>
<evidence type="ECO:0000259" key="14">
    <source>
        <dbReference type="PROSITE" id="PS50862"/>
    </source>
</evidence>
<protein>
    <recommendedName>
        <fullName evidence="13">Threonine--tRNA ligase</fullName>
        <ecNumber evidence="13">6.1.1.3</ecNumber>
    </recommendedName>
    <alternativeName>
        <fullName evidence="13">Threonyl-tRNA synthetase</fullName>
        <shortName evidence="13">ThrRS</shortName>
    </alternativeName>
</protein>
<evidence type="ECO:0000256" key="11">
    <source>
        <dbReference type="ARBA" id="ARBA00023146"/>
    </source>
</evidence>
<dbReference type="GO" id="GO:0005524">
    <property type="term" value="F:ATP binding"/>
    <property type="evidence" value="ECO:0007669"/>
    <property type="project" value="UniProtKB-UniRule"/>
</dbReference>
<feature type="domain" description="Aminoacyl-transfer RNA synthetases class-II family profile" evidence="14">
    <location>
        <begin position="232"/>
        <end position="498"/>
    </location>
</feature>
<dbReference type="SUPFAM" id="SSF55681">
    <property type="entry name" value="Class II aaRS and biotin synthetases"/>
    <property type="match status" value="1"/>
</dbReference>
<evidence type="ECO:0000256" key="13">
    <source>
        <dbReference type="HAMAP-Rule" id="MF_00184"/>
    </source>
</evidence>
<dbReference type="AlphaFoldDB" id="A0A809RF77"/>
<dbReference type="PANTHER" id="PTHR11451">
    <property type="entry name" value="THREONINE-TRNA LIGASE"/>
    <property type="match status" value="1"/>
</dbReference>
<comment type="similarity">
    <text evidence="1 13">Belongs to the class-II aminoacyl-tRNA synthetase family.</text>
</comment>
<dbReference type="HAMAP" id="MF_00184">
    <property type="entry name" value="Thr_tRNA_synth"/>
    <property type="match status" value="1"/>
</dbReference>
<dbReference type="InterPro" id="IPR018163">
    <property type="entry name" value="Thr/Ala-tRNA-synth_IIc_edit"/>
</dbReference>
<gene>
    <name evidence="13" type="primary">thrS</name>
    <name evidence="15" type="ORF">NPRO_06800</name>
</gene>
<comment type="subunit">
    <text evidence="13">Homodimer.</text>
</comment>
<dbReference type="CDD" id="cd00771">
    <property type="entry name" value="ThrRS_core"/>
    <property type="match status" value="1"/>
</dbReference>
<evidence type="ECO:0000256" key="8">
    <source>
        <dbReference type="ARBA" id="ARBA00022840"/>
    </source>
</evidence>
<dbReference type="NCBIfam" id="TIGR00418">
    <property type="entry name" value="thrS"/>
    <property type="match status" value="1"/>
</dbReference>
<dbReference type="GO" id="GO:0000049">
    <property type="term" value="F:tRNA binding"/>
    <property type="evidence" value="ECO:0007669"/>
    <property type="project" value="UniProtKB-KW"/>
</dbReference>
<dbReference type="Gene3D" id="3.30.980.10">
    <property type="entry name" value="Threonyl-trna Synthetase, Chain A, domain 2"/>
    <property type="match status" value="1"/>
</dbReference>
<evidence type="ECO:0000256" key="3">
    <source>
        <dbReference type="ARBA" id="ARBA00022555"/>
    </source>
</evidence>
<dbReference type="Proteomes" id="UP000662873">
    <property type="component" value="Chromosome"/>
</dbReference>
<dbReference type="InterPro" id="IPR002320">
    <property type="entry name" value="Thr-tRNA-ligase_IIa"/>
</dbReference>
<evidence type="ECO:0000256" key="7">
    <source>
        <dbReference type="ARBA" id="ARBA00022833"/>
    </source>
</evidence>
<evidence type="ECO:0000256" key="2">
    <source>
        <dbReference type="ARBA" id="ARBA00022490"/>
    </source>
</evidence>
<dbReference type="Gene3D" id="3.40.50.800">
    <property type="entry name" value="Anticodon-binding domain"/>
    <property type="match status" value="1"/>
</dbReference>
<keyword evidence="3 13" id="KW-0820">tRNA-binding</keyword>
<dbReference type="InterPro" id="IPR002314">
    <property type="entry name" value="aa-tRNA-synt_IIb"/>
</dbReference>
<comment type="caution">
    <text evidence="13">Lacks conserved residue(s) required for the propagation of feature annotation.</text>
</comment>
<dbReference type="InterPro" id="IPR006195">
    <property type="entry name" value="aa-tRNA-synth_II"/>
</dbReference>
<dbReference type="InterPro" id="IPR033728">
    <property type="entry name" value="ThrRS_core"/>
</dbReference>
<evidence type="ECO:0000256" key="5">
    <source>
        <dbReference type="ARBA" id="ARBA00022723"/>
    </source>
</evidence>
<dbReference type="EMBL" id="AP021858">
    <property type="protein sequence ID" value="BBO23085.1"/>
    <property type="molecule type" value="Genomic_DNA"/>
</dbReference>
<dbReference type="FunFam" id="3.30.930.10:FF:000002">
    <property type="entry name" value="Threonine--tRNA ligase"/>
    <property type="match status" value="1"/>
</dbReference>
<sequence>MNTSYEESYLYRLRHSAAHLMAQALTELVPGIKLAIGPPIENGFYYDVDSPVALKEDDLPKIEERMKELAALNQAIVRKVASNKAEAEEIILKECTLGQGEDVAEYKLQLLEAIPEGEEVSFFDQQASHNGVVRRFIDLCRGPHVGNTSEIRHFKLMSIAGAYWRGDVNSKMLTRLYGTAFESHEELELYLHNLEEAKKRDHRVLGRELGLFQFSPLVGPGLPLWLPKGAVLREVLHDFMREEQLRRGYEGVVTPNIGSIKLYEKSGHIITFKEKMFPFMEDEEKETFILKPMNCPFHIEIYRSQLRSYRDLPVRLAEFGTVYRYEQSGELAGMLRVRGFTQDDAHLFVREDQLLEEFKGVVDLIQVTRKKLGLEDLTFRLGTRDPNSDKYVGHPDDWRQAEAAIATACDEMGIDYFTSVGDAAFYGPKLDIIVKDALGREWQMGTVQVDYSLPERFELEYIAEDGKPHRPIMIHRAPFGSLERMIGFLTEHYAGAFPLWMAPVQIAILPIADRHIEAAQALATRLRGYDARPSEGLRMRVQVDDRRETLGKKIRENQLQKIPYMLILGDRDIEAGTVGVRSREAGDLGPMKVDEFVERLQKEIEG</sequence>
<dbReference type="GO" id="GO:0006435">
    <property type="term" value="P:threonyl-tRNA aminoacylation"/>
    <property type="evidence" value="ECO:0007669"/>
    <property type="project" value="UniProtKB-UniRule"/>
</dbReference>
<keyword evidence="7 13" id="KW-0862">Zinc</keyword>
<proteinExistence type="inferred from homology"/>
<keyword evidence="6 13" id="KW-0547">Nucleotide-binding</keyword>
<dbReference type="Gene3D" id="3.30.930.10">
    <property type="entry name" value="Bira Bifunctional Protein, Domain 2"/>
    <property type="match status" value="1"/>
</dbReference>
<dbReference type="InterPro" id="IPR045864">
    <property type="entry name" value="aa-tRNA-synth_II/BPL/LPL"/>
</dbReference>
<dbReference type="SUPFAM" id="SSF55186">
    <property type="entry name" value="ThrRS/AlaRS common domain"/>
    <property type="match status" value="1"/>
</dbReference>
<dbReference type="Pfam" id="PF00587">
    <property type="entry name" value="tRNA-synt_2b"/>
    <property type="match status" value="1"/>
</dbReference>
<dbReference type="InterPro" id="IPR004154">
    <property type="entry name" value="Anticodon-bd"/>
</dbReference>
<dbReference type="Pfam" id="PF07973">
    <property type="entry name" value="tRNA_SAD"/>
    <property type="match status" value="1"/>
</dbReference>
<evidence type="ECO:0000256" key="12">
    <source>
        <dbReference type="ARBA" id="ARBA00049515"/>
    </source>
</evidence>
<evidence type="ECO:0000313" key="16">
    <source>
        <dbReference type="Proteomes" id="UP000662873"/>
    </source>
</evidence>
<comment type="cofactor">
    <cofactor evidence="13">
        <name>Zn(2+)</name>
        <dbReference type="ChEBI" id="CHEBI:29105"/>
    </cofactor>
    <text evidence="13">Binds 1 zinc ion per subunit.</text>
</comment>
<feature type="binding site" evidence="13">
    <location>
        <position position="475"/>
    </location>
    <ligand>
        <name>Zn(2+)</name>
        <dbReference type="ChEBI" id="CHEBI:29105"/>
        <note>catalytic</note>
    </ligand>
</feature>
<name>A0A809RF77_9BACT</name>
<feature type="binding site" evidence="13">
    <location>
        <position position="295"/>
    </location>
    <ligand>
        <name>Zn(2+)</name>
        <dbReference type="ChEBI" id="CHEBI:29105"/>
        <note>catalytic</note>
    </ligand>
</feature>
<keyword evidence="5 13" id="KW-0479">Metal-binding</keyword>
<dbReference type="KEGG" id="npy:NPRO_06800"/>
<comment type="subcellular location">
    <subcellularLocation>
        <location evidence="13">Cytoplasm</location>
    </subcellularLocation>
</comment>
<dbReference type="Pfam" id="PF03129">
    <property type="entry name" value="HGTP_anticodon"/>
    <property type="match status" value="1"/>
</dbReference>
<organism evidence="15 16">
    <name type="scientific">Candidatus Nitrosymbiomonas proteolyticus</name>
    <dbReference type="NCBI Taxonomy" id="2608984"/>
    <lineage>
        <taxon>Bacteria</taxon>
        <taxon>Bacillati</taxon>
        <taxon>Armatimonadota</taxon>
        <taxon>Armatimonadota incertae sedis</taxon>
        <taxon>Candidatus Nitrosymbiomonas</taxon>
    </lineage>
</organism>
<dbReference type="FunFam" id="3.40.50.800:FF:000001">
    <property type="entry name" value="Threonine--tRNA ligase"/>
    <property type="match status" value="1"/>
</dbReference>
<dbReference type="GO" id="GO:0004829">
    <property type="term" value="F:threonine-tRNA ligase activity"/>
    <property type="evidence" value="ECO:0007669"/>
    <property type="project" value="UniProtKB-UniRule"/>
</dbReference>
<keyword evidence="2 13" id="KW-0963">Cytoplasm</keyword>
<evidence type="ECO:0000313" key="15">
    <source>
        <dbReference type="EMBL" id="BBO23085.1"/>
    </source>
</evidence>
<keyword evidence="4 13" id="KW-0436">Ligase</keyword>
<accession>A0A809RF77</accession>
<evidence type="ECO:0000256" key="4">
    <source>
        <dbReference type="ARBA" id="ARBA00022598"/>
    </source>
</evidence>
<comment type="catalytic activity">
    <reaction evidence="12 13">
        <text>tRNA(Thr) + L-threonine + ATP = L-threonyl-tRNA(Thr) + AMP + diphosphate + H(+)</text>
        <dbReference type="Rhea" id="RHEA:24624"/>
        <dbReference type="Rhea" id="RHEA-COMP:9670"/>
        <dbReference type="Rhea" id="RHEA-COMP:9704"/>
        <dbReference type="ChEBI" id="CHEBI:15378"/>
        <dbReference type="ChEBI" id="CHEBI:30616"/>
        <dbReference type="ChEBI" id="CHEBI:33019"/>
        <dbReference type="ChEBI" id="CHEBI:57926"/>
        <dbReference type="ChEBI" id="CHEBI:78442"/>
        <dbReference type="ChEBI" id="CHEBI:78534"/>
        <dbReference type="ChEBI" id="CHEBI:456215"/>
        <dbReference type="EC" id="6.1.1.3"/>
    </reaction>
</comment>
<dbReference type="InterPro" id="IPR036621">
    <property type="entry name" value="Anticodon-bd_dom_sf"/>
</dbReference>